<dbReference type="Pfam" id="PF00578">
    <property type="entry name" value="AhpC-TSA"/>
    <property type="match status" value="1"/>
</dbReference>
<dbReference type="RefSeq" id="WP_002636417.1">
    <property type="nucleotide sequence ID" value="NZ_CP012109.1"/>
</dbReference>
<dbReference type="EMBL" id="CP012109">
    <property type="protein sequence ID" value="AKQ67998.1"/>
    <property type="molecule type" value="Genomic_DNA"/>
</dbReference>
<gene>
    <name evidence="4" type="ORF">A176_004910</name>
</gene>
<protein>
    <submittedName>
        <fullName evidence="4">Thioredoxin family protein</fullName>
    </submittedName>
</protein>
<dbReference type="PATRIC" id="fig|1297742.4.peg.4956"/>
<evidence type="ECO:0000256" key="1">
    <source>
        <dbReference type="ARBA" id="ARBA00023284"/>
    </source>
</evidence>
<dbReference type="InterPro" id="IPR013766">
    <property type="entry name" value="Thioredoxin_domain"/>
</dbReference>
<dbReference type="SUPFAM" id="SSF52833">
    <property type="entry name" value="Thioredoxin-like"/>
    <property type="match status" value="1"/>
</dbReference>
<keyword evidence="2" id="KW-0812">Transmembrane</keyword>
<reference evidence="4 5" key="1">
    <citation type="journal article" date="2016" name="PLoS ONE">
        <title>Complete Genome Sequence and Comparative Genomics of a Novel Myxobacterium Myxococcus hansupus.</title>
        <authorList>
            <person name="Sharma G."/>
            <person name="Narwani T."/>
            <person name="Subramanian S."/>
        </authorList>
    </citation>
    <scope>NUCLEOTIDE SEQUENCE [LARGE SCALE GENOMIC DNA]</scope>
    <source>
        <strain evidence="5">mixupus</strain>
    </source>
</reference>
<dbReference type="InterPro" id="IPR017937">
    <property type="entry name" value="Thioredoxin_CS"/>
</dbReference>
<dbReference type="GO" id="GO:0016491">
    <property type="term" value="F:oxidoreductase activity"/>
    <property type="evidence" value="ECO:0007669"/>
    <property type="project" value="InterPro"/>
</dbReference>
<feature type="domain" description="Thioredoxin" evidence="3">
    <location>
        <begin position="48"/>
        <end position="190"/>
    </location>
</feature>
<dbReference type="GO" id="GO:0016209">
    <property type="term" value="F:antioxidant activity"/>
    <property type="evidence" value="ECO:0007669"/>
    <property type="project" value="InterPro"/>
</dbReference>
<evidence type="ECO:0000256" key="2">
    <source>
        <dbReference type="SAM" id="Phobius"/>
    </source>
</evidence>
<dbReference type="InterPro" id="IPR050553">
    <property type="entry name" value="Thioredoxin_ResA/DsbE_sf"/>
</dbReference>
<dbReference type="PANTHER" id="PTHR42852:SF17">
    <property type="entry name" value="THIOREDOXIN-LIKE PROTEIN HI_1115"/>
    <property type="match status" value="1"/>
</dbReference>
<name>A0A0H4X2E2_9BACT</name>
<dbReference type="Proteomes" id="UP000009026">
    <property type="component" value="Chromosome"/>
</dbReference>
<dbReference type="PROSITE" id="PS00194">
    <property type="entry name" value="THIOREDOXIN_1"/>
    <property type="match status" value="1"/>
</dbReference>
<evidence type="ECO:0000313" key="4">
    <source>
        <dbReference type="EMBL" id="AKQ67998.1"/>
    </source>
</evidence>
<evidence type="ECO:0000313" key="5">
    <source>
        <dbReference type="Proteomes" id="UP000009026"/>
    </source>
</evidence>
<dbReference type="OrthoDB" id="9813820at2"/>
<organism evidence="4 5">
    <name type="scientific">Pseudomyxococcus hansupus</name>
    <dbReference type="NCBI Taxonomy" id="1297742"/>
    <lineage>
        <taxon>Bacteria</taxon>
        <taxon>Pseudomonadati</taxon>
        <taxon>Myxococcota</taxon>
        <taxon>Myxococcia</taxon>
        <taxon>Myxococcales</taxon>
        <taxon>Cystobacterineae</taxon>
        <taxon>Myxococcaceae</taxon>
        <taxon>Pseudomyxococcus</taxon>
    </lineage>
</organism>
<dbReference type="STRING" id="1297742.A176_004910"/>
<proteinExistence type="predicted"/>
<dbReference type="CDD" id="cd02966">
    <property type="entry name" value="TlpA_like_family"/>
    <property type="match status" value="1"/>
</dbReference>
<dbReference type="Gene3D" id="3.40.30.10">
    <property type="entry name" value="Glutaredoxin"/>
    <property type="match status" value="1"/>
</dbReference>
<evidence type="ECO:0000259" key="3">
    <source>
        <dbReference type="PROSITE" id="PS51352"/>
    </source>
</evidence>
<dbReference type="PANTHER" id="PTHR42852">
    <property type="entry name" value="THIOL:DISULFIDE INTERCHANGE PROTEIN DSBE"/>
    <property type="match status" value="1"/>
</dbReference>
<dbReference type="InterPro" id="IPR036249">
    <property type="entry name" value="Thioredoxin-like_sf"/>
</dbReference>
<dbReference type="InterPro" id="IPR000866">
    <property type="entry name" value="AhpC/TSA"/>
</dbReference>
<keyword evidence="2" id="KW-1133">Transmembrane helix</keyword>
<keyword evidence="2" id="KW-0472">Membrane</keyword>
<dbReference type="eggNOG" id="COG0526">
    <property type="taxonomic scope" value="Bacteria"/>
</dbReference>
<keyword evidence="1" id="KW-0676">Redox-active center</keyword>
<dbReference type="AlphaFoldDB" id="A0A0H4X2E2"/>
<accession>A0A0H4X2E2</accession>
<feature type="transmembrane region" description="Helical" evidence="2">
    <location>
        <begin position="20"/>
        <end position="39"/>
    </location>
</feature>
<dbReference type="KEGG" id="mym:A176_004910"/>
<dbReference type="PROSITE" id="PS51352">
    <property type="entry name" value="THIOREDOXIN_2"/>
    <property type="match status" value="1"/>
</dbReference>
<keyword evidence="5" id="KW-1185">Reference proteome</keyword>
<sequence length="192" mass="20599">MTESIGAPPPAPKPGGGGMKVVLGALAALGLGGVVYLGVLEAQRAKLVPDGTSAPSMEMARHGGGTLKLEDLKGQVVMLDFWATWCPPCREEMPALVKLAKEYEPQGLVFVAASRDDGDRAPKLVDAFMRNHLPDLAPYVVYADDNVARAFQVSALPTLYFLDRDGKVIDAQRGSLSEDAIRRRIDRALKAQ</sequence>